<proteinExistence type="predicted"/>
<dbReference type="RefSeq" id="XP_025526926.1">
    <property type="nucleotide sequence ID" value="XM_025665887.1"/>
</dbReference>
<organism evidence="1 2">
    <name type="scientific">Aspergillus japonicus CBS 114.51</name>
    <dbReference type="NCBI Taxonomy" id="1448312"/>
    <lineage>
        <taxon>Eukaryota</taxon>
        <taxon>Fungi</taxon>
        <taxon>Dikarya</taxon>
        <taxon>Ascomycota</taxon>
        <taxon>Pezizomycotina</taxon>
        <taxon>Eurotiomycetes</taxon>
        <taxon>Eurotiomycetidae</taxon>
        <taxon>Eurotiales</taxon>
        <taxon>Aspergillaceae</taxon>
        <taxon>Aspergillus</taxon>
        <taxon>Aspergillus subgen. Circumdati</taxon>
    </lineage>
</organism>
<sequence>MLNHRQHYRCAHYSVACQQCKGYWSPLQHGCDGNASYSHQNTRPACHRPNRLTANCLIPTYFHAPDRAGLRASCNLHYTYSPDSEGENYSLD</sequence>
<accession>A0A8T8X076</accession>
<dbReference type="Proteomes" id="UP000249497">
    <property type="component" value="Unassembled WGS sequence"/>
</dbReference>
<dbReference type="EMBL" id="KZ824798">
    <property type="protein sequence ID" value="RAH81032.1"/>
    <property type="molecule type" value="Genomic_DNA"/>
</dbReference>
<protein>
    <submittedName>
        <fullName evidence="1">Uncharacterized protein</fullName>
    </submittedName>
</protein>
<gene>
    <name evidence="1" type="ORF">BO86DRAFT_104850</name>
</gene>
<evidence type="ECO:0000313" key="2">
    <source>
        <dbReference type="Proteomes" id="UP000249497"/>
    </source>
</evidence>
<reference evidence="1 2" key="1">
    <citation type="submission" date="2018-02" db="EMBL/GenBank/DDBJ databases">
        <title>The genomes of Aspergillus section Nigri reveals drivers in fungal speciation.</title>
        <authorList>
            <consortium name="DOE Joint Genome Institute"/>
            <person name="Vesth T.C."/>
            <person name="Nybo J."/>
            <person name="Theobald S."/>
            <person name="Brandl J."/>
            <person name="Frisvad J.C."/>
            <person name="Nielsen K.F."/>
            <person name="Lyhne E.K."/>
            <person name="Kogle M.E."/>
            <person name="Kuo A."/>
            <person name="Riley R."/>
            <person name="Clum A."/>
            <person name="Nolan M."/>
            <person name="Lipzen A."/>
            <person name="Salamov A."/>
            <person name="Henrissat B."/>
            <person name="Wiebenga A."/>
            <person name="De vries R.P."/>
            <person name="Grigoriev I.V."/>
            <person name="Mortensen U.H."/>
            <person name="Andersen M.R."/>
            <person name="Baker S.E."/>
        </authorList>
    </citation>
    <scope>NUCLEOTIDE SEQUENCE [LARGE SCALE GENOMIC DNA]</scope>
    <source>
        <strain evidence="1 2">CBS 114.51</strain>
    </source>
</reference>
<dbReference type="GeneID" id="37169579"/>
<dbReference type="AlphaFoldDB" id="A0A8T8X076"/>
<evidence type="ECO:0000313" key="1">
    <source>
        <dbReference type="EMBL" id="RAH81032.1"/>
    </source>
</evidence>
<keyword evidence="2" id="KW-1185">Reference proteome</keyword>
<name>A0A8T8X076_ASPJA</name>